<feature type="transmembrane region" description="Helical" evidence="2">
    <location>
        <begin position="441"/>
        <end position="463"/>
    </location>
</feature>
<evidence type="ECO:0000313" key="4">
    <source>
        <dbReference type="EMBL" id="KUP94164.1"/>
    </source>
</evidence>
<gene>
    <name evidence="4" type="ORF">TRIHO_09000</name>
</gene>
<evidence type="ECO:0000259" key="3">
    <source>
        <dbReference type="Pfam" id="PF00561"/>
    </source>
</evidence>
<dbReference type="AlphaFoldDB" id="A0A132C0Q5"/>
<evidence type="ECO:0000256" key="1">
    <source>
        <dbReference type="ARBA" id="ARBA00038115"/>
    </source>
</evidence>
<organism evidence="4 5">
    <name type="scientific">Tritonibacter horizontis</name>
    <dbReference type="NCBI Taxonomy" id="1768241"/>
    <lineage>
        <taxon>Bacteria</taxon>
        <taxon>Pseudomonadati</taxon>
        <taxon>Pseudomonadota</taxon>
        <taxon>Alphaproteobacteria</taxon>
        <taxon>Rhodobacterales</taxon>
        <taxon>Paracoccaceae</taxon>
        <taxon>Tritonibacter</taxon>
    </lineage>
</organism>
<dbReference type="OrthoDB" id="9805123at2"/>
<evidence type="ECO:0000256" key="2">
    <source>
        <dbReference type="SAM" id="Phobius"/>
    </source>
</evidence>
<dbReference type="PATRIC" id="fig|1768241.3.peg.935"/>
<dbReference type="SUPFAM" id="SSF53474">
    <property type="entry name" value="alpha/beta-Hydrolases"/>
    <property type="match status" value="1"/>
</dbReference>
<feature type="domain" description="AB hydrolase-1" evidence="3">
    <location>
        <begin position="63"/>
        <end position="164"/>
    </location>
</feature>
<dbReference type="Proteomes" id="UP000068382">
    <property type="component" value="Unassembled WGS sequence"/>
</dbReference>
<keyword evidence="2" id="KW-0812">Transmembrane</keyword>
<feature type="transmembrane region" description="Helical" evidence="2">
    <location>
        <begin position="325"/>
        <end position="344"/>
    </location>
</feature>
<feature type="transmembrane region" description="Helical" evidence="2">
    <location>
        <begin position="475"/>
        <end position="496"/>
    </location>
</feature>
<dbReference type="EMBL" id="LPUY01000025">
    <property type="protein sequence ID" value="KUP94164.1"/>
    <property type="molecule type" value="Genomic_DNA"/>
</dbReference>
<feature type="transmembrane region" description="Helical" evidence="2">
    <location>
        <begin position="283"/>
        <end position="304"/>
    </location>
</feature>
<feature type="transmembrane region" description="Helical" evidence="2">
    <location>
        <begin position="547"/>
        <end position="566"/>
    </location>
</feature>
<accession>A0A132C0Q5</accession>
<feature type="transmembrane region" description="Helical" evidence="2">
    <location>
        <begin position="364"/>
        <end position="386"/>
    </location>
</feature>
<reference evidence="4 5" key="1">
    <citation type="submission" date="2015-12" db="EMBL/GenBank/DDBJ databases">
        <title>Genome sequence of the marine Rhodobacteraceae strain O3.65, Candidatus Tritonibacter horizontis.</title>
        <authorList>
            <person name="Poehlein A."/>
            <person name="Giebel H.A."/>
            <person name="Voget S."/>
            <person name="Brinkhoff T."/>
        </authorList>
    </citation>
    <scope>NUCLEOTIDE SEQUENCE [LARGE SCALE GENOMIC DNA]</scope>
    <source>
        <strain evidence="4 5">O3.65</strain>
    </source>
</reference>
<protein>
    <submittedName>
        <fullName evidence="4">Esterase</fullName>
    </submittedName>
</protein>
<evidence type="ECO:0000313" key="5">
    <source>
        <dbReference type="Proteomes" id="UP000068382"/>
    </source>
</evidence>
<dbReference type="InterPro" id="IPR029058">
    <property type="entry name" value="AB_hydrolase_fold"/>
</dbReference>
<dbReference type="GeneID" id="93910565"/>
<dbReference type="PANTHER" id="PTHR22946">
    <property type="entry name" value="DIENELACTONE HYDROLASE DOMAIN-CONTAINING PROTEIN-RELATED"/>
    <property type="match status" value="1"/>
</dbReference>
<feature type="transmembrane region" description="Helical" evidence="2">
    <location>
        <begin position="398"/>
        <end position="421"/>
    </location>
</feature>
<dbReference type="InterPro" id="IPR050261">
    <property type="entry name" value="FrsA_esterase"/>
</dbReference>
<dbReference type="RefSeq" id="WP_025042437.1">
    <property type="nucleotide sequence ID" value="NZ_LPUY01000025.1"/>
</dbReference>
<keyword evidence="5" id="KW-1185">Reference proteome</keyword>
<sequence>MKTNWRLFALGLVLLFVGSIAAHLVQTTNGVTIKDVRFVGANGNLQSGLLYVPEGVTAEAKAPAILAVHGYINTREVQSGFAIEYSRRGYVVLSIDQTGHGYSEGAAFSAGFGGPAALQYLRSLDIVDVDNIGMEGHSMGGWTVLAAAATYPDDYKSIVLEGSSVGAPFAAEGTADWPRNVSVVFSAYDEFSSLMWGVDKADDVEKSPKLMAFFSSETPVEEGKIYGDLATGNARILWQPPVTHPGDHLSRAAIGHSVDWFAQTLNGARPLPADNQIWFYKEFATLIGLLGFVVLILGTLNGLLSLPWLRDLKATPVDAAHTTRGAKWWGIFLFSALFPVANYYPLFNFAETLFPASALLPQTITSQAAFWAVINGAVAGLVGLVIRTQPVVFPINIARSLVLAGAAVFVGYLSAVIVDFFLKVDFRFWFVGVKLLTAERFVTALVYLVPFTIYFVLAMRALHGGLSVAGQSLRATYTLNALALMGGFLVFLILQYAALFSNGILLTPSEPLNTIVMFQFVPLLLTAAIISTFLYQRTASYLPGAFVNALLVTWFVVAGQATQYAAG</sequence>
<comment type="caution">
    <text evidence="4">The sequence shown here is derived from an EMBL/GenBank/DDBJ whole genome shotgun (WGS) entry which is preliminary data.</text>
</comment>
<proteinExistence type="inferred from homology"/>
<feature type="transmembrane region" description="Helical" evidence="2">
    <location>
        <begin position="516"/>
        <end position="535"/>
    </location>
</feature>
<name>A0A132C0Q5_9RHOB</name>
<dbReference type="InterPro" id="IPR000073">
    <property type="entry name" value="AB_hydrolase_1"/>
</dbReference>
<dbReference type="PRINTS" id="PR00111">
    <property type="entry name" value="ABHYDROLASE"/>
</dbReference>
<dbReference type="Pfam" id="PF00561">
    <property type="entry name" value="Abhydrolase_1"/>
    <property type="match status" value="1"/>
</dbReference>
<keyword evidence="2" id="KW-0472">Membrane</keyword>
<dbReference type="Gene3D" id="3.40.50.1820">
    <property type="entry name" value="alpha/beta hydrolase"/>
    <property type="match status" value="1"/>
</dbReference>
<keyword evidence="2" id="KW-1133">Transmembrane helix</keyword>
<comment type="similarity">
    <text evidence="1">Belongs to the AB hydrolase superfamily. FUS2 hydrolase family.</text>
</comment>